<evidence type="ECO:0000256" key="2">
    <source>
        <dbReference type="ARBA" id="ARBA00022525"/>
    </source>
</evidence>
<dbReference type="AlphaFoldDB" id="A0AAD1T6P3"/>
<dbReference type="InterPro" id="IPR001073">
    <property type="entry name" value="C1q_dom"/>
</dbReference>
<evidence type="ECO:0000256" key="4">
    <source>
        <dbReference type="ARBA" id="ARBA00023119"/>
    </source>
</evidence>
<feature type="signal peptide" evidence="6">
    <location>
        <begin position="1"/>
        <end position="18"/>
    </location>
</feature>
<evidence type="ECO:0000256" key="5">
    <source>
        <dbReference type="SAM" id="MobiDB-lite"/>
    </source>
</evidence>
<evidence type="ECO:0000313" key="9">
    <source>
        <dbReference type="Proteomes" id="UP001295444"/>
    </source>
</evidence>
<sequence length="236" mass="25141">MLLSLGFICLTFVSLVRSEPCVSSSQGLPGIPGTPGRDGRDGHKGTKGEPGPPASSLKMTEFKGKKGVMGSPGPKGKAGPMGAPGPSGDKGVMGVRGDSGMPGNPKRDHQSAFTVARTTIQFPQKNEPIIFNKEISNDHKDYNVATGKFTCQIPGLYYFVYHASLSSNLCVSLYVGEERKVSFCDHKTNEHQVSSGGSLVQLTKDQEVWLAANDYNGMIGVSDHNSVFSGFLVFPE</sequence>
<protein>
    <submittedName>
        <fullName evidence="8">Complement C1q subcomponent subunit C</fullName>
    </submittedName>
</protein>
<organism evidence="8 9">
    <name type="scientific">Pelobates cultripes</name>
    <name type="common">Western spadefoot toad</name>
    <dbReference type="NCBI Taxonomy" id="61616"/>
    <lineage>
        <taxon>Eukaryota</taxon>
        <taxon>Metazoa</taxon>
        <taxon>Chordata</taxon>
        <taxon>Craniata</taxon>
        <taxon>Vertebrata</taxon>
        <taxon>Euteleostomi</taxon>
        <taxon>Amphibia</taxon>
        <taxon>Batrachia</taxon>
        <taxon>Anura</taxon>
        <taxon>Pelobatoidea</taxon>
        <taxon>Pelobatidae</taxon>
        <taxon>Pelobates</taxon>
    </lineage>
</organism>
<feature type="compositionally biased region" description="Low complexity" evidence="5">
    <location>
        <begin position="69"/>
        <end position="87"/>
    </location>
</feature>
<keyword evidence="4" id="KW-0176">Collagen</keyword>
<feature type="chain" id="PRO_5042266296" evidence="6">
    <location>
        <begin position="19"/>
        <end position="236"/>
    </location>
</feature>
<dbReference type="Pfam" id="PF01391">
    <property type="entry name" value="Collagen"/>
    <property type="match status" value="1"/>
</dbReference>
<reference evidence="8" key="1">
    <citation type="submission" date="2022-03" db="EMBL/GenBank/DDBJ databases">
        <authorList>
            <person name="Alioto T."/>
            <person name="Alioto T."/>
            <person name="Gomez Garrido J."/>
        </authorList>
    </citation>
    <scope>NUCLEOTIDE SEQUENCE</scope>
</reference>
<evidence type="ECO:0000256" key="3">
    <source>
        <dbReference type="ARBA" id="ARBA00022729"/>
    </source>
</evidence>
<dbReference type="InterPro" id="IPR008983">
    <property type="entry name" value="Tumour_necrosis_fac-like_dom"/>
</dbReference>
<keyword evidence="3 6" id="KW-0732">Signal</keyword>
<dbReference type="FunFam" id="2.60.120.40:FF:000001">
    <property type="entry name" value="Complement C1q B chain"/>
    <property type="match status" value="1"/>
</dbReference>
<evidence type="ECO:0000313" key="8">
    <source>
        <dbReference type="EMBL" id="CAH2318595.1"/>
    </source>
</evidence>
<dbReference type="SUPFAM" id="SSF49842">
    <property type="entry name" value="TNF-like"/>
    <property type="match status" value="1"/>
</dbReference>
<dbReference type="GO" id="GO:0005581">
    <property type="term" value="C:collagen trimer"/>
    <property type="evidence" value="ECO:0007669"/>
    <property type="project" value="UniProtKB-KW"/>
</dbReference>
<name>A0AAD1T6P3_PELCU</name>
<dbReference type="Proteomes" id="UP001295444">
    <property type="component" value="Chromosome 10"/>
</dbReference>
<accession>A0AAD1T6P3</accession>
<keyword evidence="2" id="KW-0964">Secreted</keyword>
<evidence type="ECO:0000256" key="6">
    <source>
        <dbReference type="SAM" id="SignalP"/>
    </source>
</evidence>
<feature type="compositionally biased region" description="Basic and acidic residues" evidence="5">
    <location>
        <begin position="37"/>
        <end position="47"/>
    </location>
</feature>
<comment type="subcellular location">
    <subcellularLocation>
        <location evidence="1">Secreted</location>
    </subcellularLocation>
</comment>
<dbReference type="Gene3D" id="2.60.120.40">
    <property type="match status" value="1"/>
</dbReference>
<dbReference type="InterPro" id="IPR008160">
    <property type="entry name" value="Collagen"/>
</dbReference>
<dbReference type="Pfam" id="PF00386">
    <property type="entry name" value="C1q"/>
    <property type="match status" value="1"/>
</dbReference>
<proteinExistence type="predicted"/>
<dbReference type="InterPro" id="IPR050392">
    <property type="entry name" value="Collagen/C1q_domain"/>
</dbReference>
<feature type="domain" description="C1q" evidence="7">
    <location>
        <begin position="106"/>
        <end position="236"/>
    </location>
</feature>
<dbReference type="PRINTS" id="PR00007">
    <property type="entry name" value="COMPLEMNTC1Q"/>
</dbReference>
<evidence type="ECO:0000259" key="7">
    <source>
        <dbReference type="PROSITE" id="PS50871"/>
    </source>
</evidence>
<feature type="region of interest" description="Disordered" evidence="5">
    <location>
        <begin position="21"/>
        <end position="109"/>
    </location>
</feature>
<keyword evidence="9" id="KW-1185">Reference proteome</keyword>
<dbReference type="GO" id="GO:0005576">
    <property type="term" value="C:extracellular region"/>
    <property type="evidence" value="ECO:0007669"/>
    <property type="project" value="UniProtKB-SubCell"/>
</dbReference>
<dbReference type="SMART" id="SM00110">
    <property type="entry name" value="C1Q"/>
    <property type="match status" value="1"/>
</dbReference>
<dbReference type="PANTHER" id="PTHR15427">
    <property type="entry name" value="EMILIN ELASTIN MICROFIBRIL INTERFACE-LOCATED PROTEIN ELASTIN MICROFIBRIL INTERFACER"/>
    <property type="match status" value="1"/>
</dbReference>
<dbReference type="EMBL" id="OW240921">
    <property type="protein sequence ID" value="CAH2318595.1"/>
    <property type="molecule type" value="Genomic_DNA"/>
</dbReference>
<dbReference type="PROSITE" id="PS50871">
    <property type="entry name" value="C1Q"/>
    <property type="match status" value="1"/>
</dbReference>
<dbReference type="PANTHER" id="PTHR15427:SF29">
    <property type="entry name" value="COMPLEMENT C1Q SUBCOMPONENT SUBUNIT C"/>
    <property type="match status" value="1"/>
</dbReference>
<evidence type="ECO:0000256" key="1">
    <source>
        <dbReference type="ARBA" id="ARBA00004613"/>
    </source>
</evidence>
<gene>
    <name evidence="8" type="ORF">PECUL_23A051868</name>
</gene>